<dbReference type="RefSeq" id="WP_141848390.1">
    <property type="nucleotide sequence ID" value="NZ_BAAAPR010000005.1"/>
</dbReference>
<gene>
    <name evidence="1" type="ORF">FB458_2047</name>
</gene>
<dbReference type="OrthoDB" id="9806951at2"/>
<protein>
    <submittedName>
        <fullName evidence="1">Uncharacterized protein</fullName>
    </submittedName>
</protein>
<sequence length="191" mass="20565">MSARALDSVPPTPRARPFLDGTACCYCDAPVFTDHGPQNRGLGAWSHAGCRRGRPRVRLAVPPVAEVRAFVLRSGGDDLAPADLDSEAEAWLYSFWLRACPHWPSVVVRSGSAAQVGALLDEIEDAFDACLWGDGAPVSSSGEELERAFLAAADRFACFAPAALAVPALDPSAFDDWLREGHRLDFIVWAD</sequence>
<evidence type="ECO:0000313" key="2">
    <source>
        <dbReference type="Proteomes" id="UP000317893"/>
    </source>
</evidence>
<dbReference type="EMBL" id="VFMN01000001">
    <property type="protein sequence ID" value="TQJ08946.1"/>
    <property type="molecule type" value="Genomic_DNA"/>
</dbReference>
<dbReference type="AlphaFoldDB" id="A0A542E0U0"/>
<organism evidence="1 2">
    <name type="scientific">Lapillicoccus jejuensis</name>
    <dbReference type="NCBI Taxonomy" id="402171"/>
    <lineage>
        <taxon>Bacteria</taxon>
        <taxon>Bacillati</taxon>
        <taxon>Actinomycetota</taxon>
        <taxon>Actinomycetes</taxon>
        <taxon>Micrococcales</taxon>
        <taxon>Intrasporangiaceae</taxon>
        <taxon>Lapillicoccus</taxon>
    </lineage>
</organism>
<proteinExistence type="predicted"/>
<accession>A0A542E0U0</accession>
<evidence type="ECO:0000313" key="1">
    <source>
        <dbReference type="EMBL" id="TQJ08946.1"/>
    </source>
</evidence>
<name>A0A542E0U0_9MICO</name>
<reference evidence="1 2" key="1">
    <citation type="submission" date="2019-06" db="EMBL/GenBank/DDBJ databases">
        <title>Sequencing the genomes of 1000 actinobacteria strains.</title>
        <authorList>
            <person name="Klenk H.-P."/>
        </authorList>
    </citation>
    <scope>NUCLEOTIDE SEQUENCE [LARGE SCALE GENOMIC DNA]</scope>
    <source>
        <strain evidence="1 2">DSM 18607</strain>
    </source>
</reference>
<keyword evidence="2" id="KW-1185">Reference proteome</keyword>
<comment type="caution">
    <text evidence="1">The sequence shown here is derived from an EMBL/GenBank/DDBJ whole genome shotgun (WGS) entry which is preliminary data.</text>
</comment>
<dbReference type="Proteomes" id="UP000317893">
    <property type="component" value="Unassembled WGS sequence"/>
</dbReference>